<evidence type="ECO:0000313" key="1">
    <source>
        <dbReference type="EMBL" id="KAH9493542.1"/>
    </source>
</evidence>
<gene>
    <name evidence="1" type="ORF">DERF_014283</name>
</gene>
<keyword evidence="2" id="KW-1185">Reference proteome</keyword>
<dbReference type="EMBL" id="ASGP02000008">
    <property type="protein sequence ID" value="KAH9493542.1"/>
    <property type="molecule type" value="Genomic_DNA"/>
</dbReference>
<dbReference type="AlphaFoldDB" id="A0A922L152"/>
<accession>A0A922L152</accession>
<evidence type="ECO:0000313" key="2">
    <source>
        <dbReference type="Proteomes" id="UP000790347"/>
    </source>
</evidence>
<name>A0A922L152_DERFA</name>
<proteinExistence type="predicted"/>
<comment type="caution">
    <text evidence="1">The sequence shown here is derived from an EMBL/GenBank/DDBJ whole genome shotgun (WGS) entry which is preliminary data.</text>
</comment>
<reference evidence="1" key="1">
    <citation type="submission" date="2013-05" db="EMBL/GenBank/DDBJ databases">
        <authorList>
            <person name="Yim A.K.Y."/>
            <person name="Chan T.F."/>
            <person name="Ji K.M."/>
            <person name="Liu X.Y."/>
            <person name="Zhou J.W."/>
            <person name="Li R.Q."/>
            <person name="Yang K.Y."/>
            <person name="Li J."/>
            <person name="Li M."/>
            <person name="Law P.T.W."/>
            <person name="Wu Y.L."/>
            <person name="Cai Z.L."/>
            <person name="Qin H."/>
            <person name="Bao Y."/>
            <person name="Leung R.K.K."/>
            <person name="Ng P.K.S."/>
            <person name="Zou J."/>
            <person name="Zhong X.J."/>
            <person name="Ran P.X."/>
            <person name="Zhong N.S."/>
            <person name="Liu Z.G."/>
            <person name="Tsui S.K.W."/>
        </authorList>
    </citation>
    <scope>NUCLEOTIDE SEQUENCE</scope>
    <source>
        <strain evidence="1">Derf</strain>
        <tissue evidence="1">Whole organism</tissue>
    </source>
</reference>
<protein>
    <submittedName>
        <fullName evidence="1">Uncharacterized protein</fullName>
    </submittedName>
</protein>
<sequence>MDVNIRMKPFQMIRVMHYTVHQVTVQIQLNYQNRATFMISVSRYNQIIKPFRMELQTLLWLSFSFR</sequence>
<reference evidence="1" key="2">
    <citation type="journal article" date="2022" name="Res Sq">
        <title>Comparative Genomics Reveals Insights into the Divergent Evolution of Astigmatic Mites and Household Pest Adaptations.</title>
        <authorList>
            <person name="Xiong Q."/>
            <person name="Wan A.T.-Y."/>
            <person name="Liu X.-Y."/>
            <person name="Fung C.S.-H."/>
            <person name="Xiao X."/>
            <person name="Malainual N."/>
            <person name="Hou J."/>
            <person name="Wang L."/>
            <person name="Wang M."/>
            <person name="Yang K."/>
            <person name="Cui Y."/>
            <person name="Leung E."/>
            <person name="Nong W."/>
            <person name="Shin S.-K."/>
            <person name="Au S."/>
            <person name="Jeong K.Y."/>
            <person name="Chew F.T."/>
            <person name="Hui J."/>
            <person name="Leung T.F."/>
            <person name="Tungtrongchitr A."/>
            <person name="Zhong N."/>
            <person name="Liu Z."/>
            <person name="Tsui S."/>
        </authorList>
    </citation>
    <scope>NUCLEOTIDE SEQUENCE</scope>
    <source>
        <strain evidence="1">Derf</strain>
        <tissue evidence="1">Whole organism</tissue>
    </source>
</reference>
<dbReference type="Proteomes" id="UP000790347">
    <property type="component" value="Unassembled WGS sequence"/>
</dbReference>
<organism evidence="1 2">
    <name type="scientific">Dermatophagoides farinae</name>
    <name type="common">American house dust mite</name>
    <dbReference type="NCBI Taxonomy" id="6954"/>
    <lineage>
        <taxon>Eukaryota</taxon>
        <taxon>Metazoa</taxon>
        <taxon>Ecdysozoa</taxon>
        <taxon>Arthropoda</taxon>
        <taxon>Chelicerata</taxon>
        <taxon>Arachnida</taxon>
        <taxon>Acari</taxon>
        <taxon>Acariformes</taxon>
        <taxon>Sarcoptiformes</taxon>
        <taxon>Astigmata</taxon>
        <taxon>Psoroptidia</taxon>
        <taxon>Analgoidea</taxon>
        <taxon>Pyroglyphidae</taxon>
        <taxon>Dermatophagoidinae</taxon>
        <taxon>Dermatophagoides</taxon>
    </lineage>
</organism>